<evidence type="ECO:0000256" key="6">
    <source>
        <dbReference type="ARBA" id="ARBA00022840"/>
    </source>
</evidence>
<keyword evidence="2 8" id="KW-0436">Ligase</keyword>
<dbReference type="RefSeq" id="WP_099124656.1">
    <property type="nucleotide sequence ID" value="NZ_CAWNRH010000013.1"/>
</dbReference>
<keyword evidence="10" id="KW-1185">Reference proteome</keyword>
<comment type="catalytic activity">
    <reaction evidence="8">
        <text>(7R,8S)-7,8-diammoniononanoate + CO2 + ATP = (4R,5S)-dethiobiotin + ADP + phosphate + 3 H(+)</text>
        <dbReference type="Rhea" id="RHEA:15805"/>
        <dbReference type="ChEBI" id="CHEBI:15378"/>
        <dbReference type="ChEBI" id="CHEBI:16526"/>
        <dbReference type="ChEBI" id="CHEBI:30616"/>
        <dbReference type="ChEBI" id="CHEBI:43474"/>
        <dbReference type="ChEBI" id="CHEBI:149469"/>
        <dbReference type="ChEBI" id="CHEBI:149473"/>
        <dbReference type="ChEBI" id="CHEBI:456216"/>
        <dbReference type="EC" id="6.3.3.3"/>
    </reaction>
</comment>
<dbReference type="GO" id="GO:0000287">
    <property type="term" value="F:magnesium ion binding"/>
    <property type="evidence" value="ECO:0007669"/>
    <property type="project" value="UniProtKB-UniRule"/>
</dbReference>
<comment type="function">
    <text evidence="8">Catalyzes a mechanistically unusual reaction, the ATP-dependent insertion of CO2 between the N7 and N8 nitrogen atoms of 7,8-diaminopelargonic acid (DAPA, also called 7,8-diammoniononanoate) to form a ureido ring.</text>
</comment>
<dbReference type="GO" id="GO:0004141">
    <property type="term" value="F:dethiobiotin synthase activity"/>
    <property type="evidence" value="ECO:0007669"/>
    <property type="project" value="UniProtKB-UniRule"/>
</dbReference>
<dbReference type="GO" id="GO:0005829">
    <property type="term" value="C:cytosol"/>
    <property type="evidence" value="ECO:0007669"/>
    <property type="project" value="TreeGrafter"/>
</dbReference>
<reference evidence="9 10" key="1">
    <citation type="journal article" date="2017" name="Nat. Microbiol.">
        <title>Natural product diversity associated with the nematode symbionts Photorhabdus and Xenorhabdus.</title>
        <authorList>
            <person name="Tobias N.J."/>
            <person name="Wolff H."/>
            <person name="Djahanschiri B."/>
            <person name="Grundmann F."/>
            <person name="Kronenwerth M."/>
            <person name="Shi Y.M."/>
            <person name="Simonyi S."/>
            <person name="Grun P."/>
            <person name="Shapiro-Ilan D."/>
            <person name="Pidot S.J."/>
            <person name="Stinear T.P."/>
            <person name="Ebersberger I."/>
            <person name="Bode H.B."/>
        </authorList>
    </citation>
    <scope>NUCLEOTIDE SEQUENCE [LARGE SCALE GENOMIC DNA]</scope>
    <source>
        <strain evidence="9 10">DSM 17904</strain>
    </source>
</reference>
<dbReference type="PANTHER" id="PTHR43210">
    <property type="entry name" value="DETHIOBIOTIN SYNTHETASE"/>
    <property type="match status" value="1"/>
</dbReference>
<organism evidence="9 10">
    <name type="scientific">Xenorhabdus stockiae</name>
    <dbReference type="NCBI Taxonomy" id="351614"/>
    <lineage>
        <taxon>Bacteria</taxon>
        <taxon>Pseudomonadati</taxon>
        <taxon>Pseudomonadota</taxon>
        <taxon>Gammaproteobacteria</taxon>
        <taxon>Enterobacterales</taxon>
        <taxon>Morganellaceae</taxon>
        <taxon>Xenorhabdus</taxon>
    </lineage>
</organism>
<evidence type="ECO:0000256" key="7">
    <source>
        <dbReference type="ARBA" id="ARBA00022842"/>
    </source>
</evidence>
<feature type="binding site" evidence="8">
    <location>
        <begin position="176"/>
        <end position="177"/>
    </location>
    <ligand>
        <name>ATP</name>
        <dbReference type="ChEBI" id="CHEBI:30616"/>
    </ligand>
</feature>
<dbReference type="InterPro" id="IPR004472">
    <property type="entry name" value="DTB_synth_BioD"/>
</dbReference>
<dbReference type="GO" id="GO:0005524">
    <property type="term" value="F:ATP binding"/>
    <property type="evidence" value="ECO:0007669"/>
    <property type="project" value="UniProtKB-UniRule"/>
</dbReference>
<sequence length="228" mass="24697">MTSKYFLTGTDTEVGKTVVSCALLQAANEKGYQTAGYKPVASGCELTSEGIRNGDALALLHNSSVPLTYQEVNRLAFIEPTSPHIVSAELNQPIEFSVMSQGLSELSAKANWVLIEGAGGWYTPLSENNTFADWVIEEKLPVILTVGVKLGCINHAALTAKAIQDSGLKLAGWVANEIEPPGRRQAEYLATLKRMMPAQLFGVIPHMSGLEVERHDIGKYINIDLLVN</sequence>
<gene>
    <name evidence="8" type="primary">bioD</name>
    <name evidence="9" type="ORF">Xsto_01521</name>
</gene>
<accession>A0A2D0KRF2</accession>
<comment type="subcellular location">
    <subcellularLocation>
        <location evidence="8">Cytoplasm</location>
    </subcellularLocation>
</comment>
<dbReference type="PANTHER" id="PTHR43210:SF5">
    <property type="entry name" value="DETHIOBIOTIN SYNTHETASE"/>
    <property type="match status" value="1"/>
</dbReference>
<dbReference type="EMBL" id="NJAJ01000011">
    <property type="protein sequence ID" value="PHM66016.1"/>
    <property type="molecule type" value="Genomic_DNA"/>
</dbReference>
<dbReference type="Proteomes" id="UP000222366">
    <property type="component" value="Unassembled WGS sequence"/>
</dbReference>
<dbReference type="UniPathway" id="UPA00078">
    <property type="reaction ID" value="UER00161"/>
</dbReference>
<feature type="active site" evidence="8">
    <location>
        <position position="38"/>
    </location>
</feature>
<keyword evidence="3 8" id="KW-0479">Metal-binding</keyword>
<evidence type="ECO:0000256" key="3">
    <source>
        <dbReference type="ARBA" id="ARBA00022723"/>
    </source>
</evidence>
<evidence type="ECO:0000313" key="10">
    <source>
        <dbReference type="Proteomes" id="UP000222366"/>
    </source>
</evidence>
<keyword evidence="6 8" id="KW-0067">ATP-binding</keyword>
<dbReference type="CDD" id="cd03109">
    <property type="entry name" value="DTBS"/>
    <property type="match status" value="1"/>
</dbReference>
<dbReference type="EC" id="6.3.3.3" evidence="8"/>
<protein>
    <recommendedName>
        <fullName evidence="8">ATP-dependent dethiobiotin synthetase BioD</fullName>
        <ecNumber evidence="8">6.3.3.3</ecNumber>
    </recommendedName>
    <alternativeName>
        <fullName evidence="8">DTB synthetase</fullName>
        <shortName evidence="8">DTBS</shortName>
    </alternativeName>
    <alternativeName>
        <fullName evidence="8">Dethiobiotin synthase</fullName>
    </alternativeName>
</protein>
<feature type="binding site" evidence="8">
    <location>
        <begin position="13"/>
        <end position="18"/>
    </location>
    <ligand>
        <name>ATP</name>
        <dbReference type="ChEBI" id="CHEBI:30616"/>
    </ligand>
</feature>
<feature type="binding site" evidence="8">
    <location>
        <position position="55"/>
    </location>
    <ligand>
        <name>Mg(2+)</name>
        <dbReference type="ChEBI" id="CHEBI:18420"/>
    </ligand>
</feature>
<evidence type="ECO:0000256" key="4">
    <source>
        <dbReference type="ARBA" id="ARBA00022741"/>
    </source>
</evidence>
<feature type="binding site" evidence="8">
    <location>
        <position position="116"/>
    </location>
    <ligand>
        <name>Mg(2+)</name>
        <dbReference type="ChEBI" id="CHEBI:18420"/>
    </ligand>
</feature>
<dbReference type="Gene3D" id="3.40.50.300">
    <property type="entry name" value="P-loop containing nucleotide triphosphate hydrolases"/>
    <property type="match status" value="1"/>
</dbReference>
<comment type="similarity">
    <text evidence="8">Belongs to the dethiobiotin synthetase family.</text>
</comment>
<comment type="pathway">
    <text evidence="8">Cofactor biosynthesis; biotin biosynthesis; biotin from 7,8-diaminononanoate: step 1/2.</text>
</comment>
<dbReference type="Pfam" id="PF13500">
    <property type="entry name" value="AAA_26"/>
    <property type="match status" value="1"/>
</dbReference>
<evidence type="ECO:0000256" key="2">
    <source>
        <dbReference type="ARBA" id="ARBA00022598"/>
    </source>
</evidence>
<comment type="caution">
    <text evidence="8">Lacks conserved residue(s) required for the propagation of feature annotation.</text>
</comment>
<evidence type="ECO:0000256" key="8">
    <source>
        <dbReference type="HAMAP-Rule" id="MF_00336"/>
    </source>
</evidence>
<feature type="binding site" evidence="8">
    <location>
        <begin position="116"/>
        <end position="119"/>
    </location>
    <ligand>
        <name>ATP</name>
        <dbReference type="ChEBI" id="CHEBI:30616"/>
    </ligand>
</feature>
<dbReference type="InterPro" id="IPR027417">
    <property type="entry name" value="P-loop_NTPase"/>
</dbReference>
<feature type="binding site" evidence="8">
    <location>
        <position position="17"/>
    </location>
    <ligand>
        <name>Mg(2+)</name>
        <dbReference type="ChEBI" id="CHEBI:18420"/>
    </ligand>
</feature>
<keyword evidence="4 8" id="KW-0547">Nucleotide-binding</keyword>
<keyword evidence="5 8" id="KW-0093">Biotin biosynthesis</keyword>
<feature type="binding site" evidence="8">
    <location>
        <position position="42"/>
    </location>
    <ligand>
        <name>substrate</name>
    </ligand>
</feature>
<keyword evidence="7 8" id="KW-0460">Magnesium</keyword>
<proteinExistence type="inferred from homology"/>
<dbReference type="PIRSF" id="PIRSF006755">
    <property type="entry name" value="DTB_synth"/>
    <property type="match status" value="1"/>
</dbReference>
<comment type="subunit">
    <text evidence="8">Homodimer.</text>
</comment>
<dbReference type="SUPFAM" id="SSF52540">
    <property type="entry name" value="P-loop containing nucleoside triphosphate hydrolases"/>
    <property type="match status" value="1"/>
</dbReference>
<name>A0A2D0KRF2_9GAMM</name>
<dbReference type="HAMAP" id="MF_00336">
    <property type="entry name" value="BioD"/>
    <property type="match status" value="1"/>
</dbReference>
<dbReference type="GO" id="GO:0009102">
    <property type="term" value="P:biotin biosynthetic process"/>
    <property type="evidence" value="ECO:0007669"/>
    <property type="project" value="UniProtKB-UniRule"/>
</dbReference>
<evidence type="ECO:0000256" key="1">
    <source>
        <dbReference type="ARBA" id="ARBA00022490"/>
    </source>
</evidence>
<dbReference type="NCBIfam" id="TIGR00347">
    <property type="entry name" value="bioD"/>
    <property type="match status" value="1"/>
</dbReference>
<evidence type="ECO:0000313" key="9">
    <source>
        <dbReference type="EMBL" id="PHM66016.1"/>
    </source>
</evidence>
<comment type="cofactor">
    <cofactor evidence="8">
        <name>Mg(2+)</name>
        <dbReference type="ChEBI" id="CHEBI:18420"/>
    </cofactor>
</comment>
<evidence type="ECO:0000256" key="5">
    <source>
        <dbReference type="ARBA" id="ARBA00022756"/>
    </source>
</evidence>
<comment type="caution">
    <text evidence="9">The sequence shown here is derived from an EMBL/GenBank/DDBJ whole genome shotgun (WGS) entry which is preliminary data.</text>
</comment>
<feature type="binding site" evidence="8">
    <location>
        <position position="55"/>
    </location>
    <ligand>
        <name>ATP</name>
        <dbReference type="ChEBI" id="CHEBI:30616"/>
    </ligand>
</feature>
<dbReference type="GO" id="GO:0042803">
    <property type="term" value="F:protein homodimerization activity"/>
    <property type="evidence" value="ECO:0007669"/>
    <property type="project" value="UniProtKB-ARBA"/>
</dbReference>
<dbReference type="FunFam" id="3.40.50.300:FF:000292">
    <property type="entry name" value="ATP-dependent dethiobiotin synthetase BioD"/>
    <property type="match status" value="1"/>
</dbReference>
<keyword evidence="1 8" id="KW-0963">Cytoplasm</keyword>
<dbReference type="AlphaFoldDB" id="A0A2D0KRF2"/>